<gene>
    <name evidence="1" type="ORF">H2198_002726</name>
</gene>
<proteinExistence type="predicted"/>
<evidence type="ECO:0000313" key="1">
    <source>
        <dbReference type="EMBL" id="KAJ9660220.1"/>
    </source>
</evidence>
<reference evidence="1" key="1">
    <citation type="submission" date="2022-10" db="EMBL/GenBank/DDBJ databases">
        <title>Culturing micro-colonial fungi from biological soil crusts in the Mojave desert and describing Neophaeococcomyces mojavensis, and introducing the new genera and species Taxawa tesnikishii.</title>
        <authorList>
            <person name="Kurbessoian T."/>
            <person name="Stajich J.E."/>
        </authorList>
    </citation>
    <scope>NUCLEOTIDE SEQUENCE</scope>
    <source>
        <strain evidence="1">JES_112</strain>
    </source>
</reference>
<comment type="caution">
    <text evidence="1">The sequence shown here is derived from an EMBL/GenBank/DDBJ whole genome shotgun (WGS) entry which is preliminary data.</text>
</comment>
<dbReference type="EMBL" id="JAPDRQ010000033">
    <property type="protein sequence ID" value="KAJ9660220.1"/>
    <property type="molecule type" value="Genomic_DNA"/>
</dbReference>
<protein>
    <submittedName>
        <fullName evidence="1">Uncharacterized protein</fullName>
    </submittedName>
</protein>
<evidence type="ECO:0000313" key="2">
    <source>
        <dbReference type="Proteomes" id="UP001172386"/>
    </source>
</evidence>
<sequence>MAPQTSLFQVFLRLRPPMQQNAGKQNTEPWLLVEQPTPQIAEDGEQTPKSHPTHITLQPPNDSRKRAIERFGFTKVFHEDASQLDVFEEIAAVENIQNVLKNGRDGLIATLGVTGSGKSHTILGTKAQRGLTQMTLDVLYRSIGSNIRRPCHPDLPTDVQLLQSLQASDASEALIIPATTFLENMYTDGDRARYSRAQTPMTGIGSRAQTPMTVCPQSSHIPGSFPKSPRPTLSPHATRSRKTAAARDSRASPRPSEAPHFLQLCRRGHGQFKTSAVNGKPLPTVPESFAEKDPWYPPSKTTIWERLTPRKKHAKQSFIQDSFPIHHARRPPMPRPSTFAHEPDMSSYATIIDSHCDYAVLVSMYEVYNDRIFDLLSSTSPGGPPMSTRQGAALQKGLMRRPLVFKNTEMSPDRKVVAGLKKILCSSYDEAMMILETGLTERRVAGTGSNSVSSRSHGFFCIEVKKKSRGNDYASHHMNLWAGGTLSIVDLAGSERARNAKTTGSTLAEAGKINESLMYLGQCLQVQSDCQQDGTKPIVPFRQCKLTELLFSNSFPSASNPSQYRPPQKAVMIVTADAQGDFNATSQILRYSALAREVTVPRVPSVTSVMGALKPGASGHSGRNTPLDGPQSYFSAQELEQAHHEISRLAEECNTLVVRLTEEEIKRTEAELKLQAAEEKALIAEQEVREECWQEMETMLEQEKQRWREAWDTERFNSQEYMDEKIEILEKNVSFEIHEDSNSNDRFDELERENEVLRAKLAAMEQEMQTRSPTKKARTTSKTPAKSPAKKASKVVLEETTSTTINQNPFLASLMEKEKVTLVLKPSQGMDDVDEDSRLSEISPRKLTLRESTMRTSVMTTSSNDEVMPVTPGTTKKKTRKLTTRKWDLGEDDF</sequence>
<name>A0ACC3ADZ8_9EURO</name>
<organism evidence="1 2">
    <name type="scientific">Neophaeococcomyces mojaviensis</name>
    <dbReference type="NCBI Taxonomy" id="3383035"/>
    <lineage>
        <taxon>Eukaryota</taxon>
        <taxon>Fungi</taxon>
        <taxon>Dikarya</taxon>
        <taxon>Ascomycota</taxon>
        <taxon>Pezizomycotina</taxon>
        <taxon>Eurotiomycetes</taxon>
        <taxon>Chaetothyriomycetidae</taxon>
        <taxon>Chaetothyriales</taxon>
        <taxon>Chaetothyriales incertae sedis</taxon>
        <taxon>Neophaeococcomyces</taxon>
    </lineage>
</organism>
<accession>A0ACC3ADZ8</accession>
<dbReference type="Proteomes" id="UP001172386">
    <property type="component" value="Unassembled WGS sequence"/>
</dbReference>
<keyword evidence="2" id="KW-1185">Reference proteome</keyword>